<dbReference type="RefSeq" id="WP_006720367.1">
    <property type="nucleotide sequence ID" value="NZ_CP085935.1"/>
</dbReference>
<keyword evidence="6 11" id="KW-0812">Transmembrane</keyword>
<sequence length="315" mass="34872">MAPSNFGYSIKEAFRHFFRNWTTSFGAVITIFLSLFIIGLFIIGSVLINSAIGTVEDQVTIQAYISDEASDEDVDGYREKLEDMDNVKNVEFVSKEEALEEYSSSISSNADATLSALDGQNPLPRSFRIEMEDPSQVEAMADQIKADSDFRDIVDDANPEVDDKDADVAENVRYGQEEVSRLFQLTNYIRIAAVVLVALLTFVAFIFINNTIRLSITARRREIAIMRLVGASNGFIRGPFITEGVLQAMIGALLSIGVLELFRNLVVPKVASSISYMSFAVPMEVYYATYGALVLLGVIIGLFGSAIAMRRYLKV</sequence>
<dbReference type="GeneID" id="98002994"/>
<dbReference type="Pfam" id="PF18075">
    <property type="entry name" value="FtsX_ECD"/>
    <property type="match status" value="1"/>
</dbReference>
<dbReference type="PIRSF" id="PIRSF003097">
    <property type="entry name" value="FtsX"/>
    <property type="match status" value="1"/>
</dbReference>
<evidence type="ECO:0000256" key="7">
    <source>
        <dbReference type="ARBA" id="ARBA00022989"/>
    </source>
</evidence>
<comment type="subcellular location">
    <subcellularLocation>
        <location evidence="1">Cell membrane</location>
        <topology evidence="1">Multi-pass membrane protein</topology>
    </subcellularLocation>
</comment>
<dbReference type="InterPro" id="IPR004513">
    <property type="entry name" value="FtsX"/>
</dbReference>
<keyword evidence="9 10" id="KW-0131">Cell cycle</keyword>
<dbReference type="STRING" id="445975.COLSTE_00705"/>
<evidence type="ECO:0000259" key="12">
    <source>
        <dbReference type="Pfam" id="PF02687"/>
    </source>
</evidence>
<keyword evidence="5 10" id="KW-0132">Cell division</keyword>
<dbReference type="NCBIfam" id="NF038347">
    <property type="entry name" value="FtsX_Gpos"/>
    <property type="match status" value="1"/>
</dbReference>
<keyword evidence="4 10" id="KW-1003">Cell membrane</keyword>
<protein>
    <recommendedName>
        <fullName evidence="3 10">Cell division protein FtsX</fullName>
    </recommendedName>
</protein>
<feature type="transmembrane region" description="Helical" evidence="11">
    <location>
        <begin position="285"/>
        <end position="309"/>
    </location>
</feature>
<evidence type="ECO:0000256" key="11">
    <source>
        <dbReference type="SAM" id="Phobius"/>
    </source>
</evidence>
<gene>
    <name evidence="14" type="ORF">COLSTE_00705</name>
</gene>
<evidence type="ECO:0000256" key="10">
    <source>
        <dbReference type="PIRNR" id="PIRNR003097"/>
    </source>
</evidence>
<evidence type="ECO:0000313" key="15">
    <source>
        <dbReference type="Proteomes" id="UP000003560"/>
    </source>
</evidence>
<organism evidence="14 15">
    <name type="scientific">Collinsella stercoris DSM 13279</name>
    <dbReference type="NCBI Taxonomy" id="445975"/>
    <lineage>
        <taxon>Bacteria</taxon>
        <taxon>Bacillati</taxon>
        <taxon>Actinomycetota</taxon>
        <taxon>Coriobacteriia</taxon>
        <taxon>Coriobacteriales</taxon>
        <taxon>Coriobacteriaceae</taxon>
        <taxon>Collinsella</taxon>
    </lineage>
</organism>
<dbReference type="InterPro" id="IPR003838">
    <property type="entry name" value="ABC3_permease_C"/>
</dbReference>
<comment type="similarity">
    <text evidence="2 10">Belongs to the ABC-4 integral membrane protein family. FtsX subfamily.</text>
</comment>
<dbReference type="PANTHER" id="PTHR47755">
    <property type="entry name" value="CELL DIVISION PROTEIN FTSX"/>
    <property type="match status" value="1"/>
</dbReference>
<feature type="transmembrane region" description="Helical" evidence="11">
    <location>
        <begin position="21"/>
        <end position="48"/>
    </location>
</feature>
<feature type="transmembrane region" description="Helical" evidence="11">
    <location>
        <begin position="245"/>
        <end position="265"/>
    </location>
</feature>
<dbReference type="InterPro" id="IPR040690">
    <property type="entry name" value="FtsX_ECD"/>
</dbReference>
<feature type="domain" description="FtsX extracellular" evidence="13">
    <location>
        <begin position="59"/>
        <end position="146"/>
    </location>
</feature>
<dbReference type="InterPro" id="IPR058204">
    <property type="entry name" value="FtsX_firmicutes-type"/>
</dbReference>
<evidence type="ECO:0000256" key="9">
    <source>
        <dbReference type="ARBA" id="ARBA00023306"/>
    </source>
</evidence>
<evidence type="ECO:0000256" key="3">
    <source>
        <dbReference type="ARBA" id="ARBA00021907"/>
    </source>
</evidence>
<dbReference type="Gene3D" id="3.30.70.3040">
    <property type="match status" value="1"/>
</dbReference>
<keyword evidence="7 11" id="KW-1133">Transmembrane helix</keyword>
<evidence type="ECO:0000256" key="6">
    <source>
        <dbReference type="ARBA" id="ARBA00022692"/>
    </source>
</evidence>
<feature type="domain" description="ABC3 transporter permease C-terminal" evidence="12">
    <location>
        <begin position="195"/>
        <end position="314"/>
    </location>
</feature>
<dbReference type="eggNOG" id="COG2177">
    <property type="taxonomic scope" value="Bacteria"/>
</dbReference>
<reference evidence="14 15" key="2">
    <citation type="submission" date="2008-10" db="EMBL/GenBank/DDBJ databases">
        <authorList>
            <person name="Fulton L."/>
            <person name="Clifton S."/>
            <person name="Fulton B."/>
            <person name="Xu J."/>
            <person name="Minx P."/>
            <person name="Pepin K.H."/>
            <person name="Johnson M."/>
            <person name="Thiruvilangam P."/>
            <person name="Bhonagiri V."/>
            <person name="Nash W.E."/>
            <person name="Mardis E.R."/>
            <person name="Wilson R.K."/>
        </authorList>
    </citation>
    <scope>NUCLEOTIDE SEQUENCE [LARGE SCALE GENOMIC DNA]</scope>
    <source>
        <strain evidence="14 15">DSM 13279</strain>
    </source>
</reference>
<evidence type="ECO:0000313" key="14">
    <source>
        <dbReference type="EMBL" id="EEA91079.1"/>
    </source>
</evidence>
<dbReference type="OrthoDB" id="9812531at2"/>
<dbReference type="GO" id="GO:0051301">
    <property type="term" value="P:cell division"/>
    <property type="evidence" value="ECO:0007669"/>
    <property type="project" value="UniProtKB-KW"/>
</dbReference>
<name>B6G9G4_9ACTN</name>
<evidence type="ECO:0000256" key="5">
    <source>
        <dbReference type="ARBA" id="ARBA00022618"/>
    </source>
</evidence>
<accession>B6G9G4</accession>
<dbReference type="GO" id="GO:0005886">
    <property type="term" value="C:plasma membrane"/>
    <property type="evidence" value="ECO:0007669"/>
    <property type="project" value="UniProtKB-SubCell"/>
</dbReference>
<proteinExistence type="inferred from homology"/>
<dbReference type="AlphaFoldDB" id="B6G9G4"/>
<dbReference type="Pfam" id="PF02687">
    <property type="entry name" value="FtsX"/>
    <property type="match status" value="1"/>
</dbReference>
<dbReference type="Proteomes" id="UP000003560">
    <property type="component" value="Unassembled WGS sequence"/>
</dbReference>
<dbReference type="HOGENOM" id="CLU_073546_2_2_11"/>
<dbReference type="PANTHER" id="PTHR47755:SF1">
    <property type="entry name" value="CELL DIVISION PROTEIN FTSX"/>
    <property type="match status" value="1"/>
</dbReference>
<evidence type="ECO:0000256" key="2">
    <source>
        <dbReference type="ARBA" id="ARBA00007379"/>
    </source>
</evidence>
<evidence type="ECO:0000256" key="4">
    <source>
        <dbReference type="ARBA" id="ARBA00022475"/>
    </source>
</evidence>
<feature type="transmembrane region" description="Helical" evidence="11">
    <location>
        <begin position="188"/>
        <end position="212"/>
    </location>
</feature>
<evidence type="ECO:0000256" key="8">
    <source>
        <dbReference type="ARBA" id="ARBA00023136"/>
    </source>
</evidence>
<evidence type="ECO:0000259" key="13">
    <source>
        <dbReference type="Pfam" id="PF18075"/>
    </source>
</evidence>
<keyword evidence="8 10" id="KW-0472">Membrane</keyword>
<reference evidence="14 15" key="1">
    <citation type="submission" date="2008-10" db="EMBL/GenBank/DDBJ databases">
        <title>Draft genome sequence of Collinsella stercoris (DSM 13279).</title>
        <authorList>
            <person name="Sudarsanam P."/>
            <person name="Ley R."/>
            <person name="Guruge J."/>
            <person name="Turnbaugh P.J."/>
            <person name="Mahowald M."/>
            <person name="Liep D."/>
            <person name="Gordon J."/>
        </authorList>
    </citation>
    <scope>NUCLEOTIDE SEQUENCE [LARGE SCALE GENOMIC DNA]</scope>
    <source>
        <strain evidence="14 15">DSM 13279</strain>
    </source>
</reference>
<evidence type="ECO:0000256" key="1">
    <source>
        <dbReference type="ARBA" id="ARBA00004651"/>
    </source>
</evidence>
<dbReference type="EMBL" id="ABXJ01000039">
    <property type="protein sequence ID" value="EEA91079.1"/>
    <property type="molecule type" value="Genomic_DNA"/>
</dbReference>
<comment type="caution">
    <text evidence="14">The sequence shown here is derived from an EMBL/GenBank/DDBJ whole genome shotgun (WGS) entry which is preliminary data.</text>
</comment>
<keyword evidence="15" id="KW-1185">Reference proteome</keyword>